<dbReference type="PANTHER" id="PTHR33710">
    <property type="entry name" value="BNAC02G09200D PROTEIN"/>
    <property type="match status" value="1"/>
</dbReference>
<dbReference type="Proteomes" id="UP000829196">
    <property type="component" value="Unassembled WGS sequence"/>
</dbReference>
<accession>A0A8T3C1U7</accession>
<name>A0A8T3C1U7_DENNO</name>
<gene>
    <name evidence="1" type="ORF">KFK09_002617</name>
</gene>
<comment type="caution">
    <text evidence="1">The sequence shown here is derived from an EMBL/GenBank/DDBJ whole genome shotgun (WGS) entry which is preliminary data.</text>
</comment>
<dbReference type="SMR" id="A0A8T3C1U7"/>
<keyword evidence="2" id="KW-1185">Reference proteome</keyword>
<reference evidence="1" key="1">
    <citation type="journal article" date="2022" name="Front. Genet.">
        <title>Chromosome-Scale Assembly of the Dendrobium nobile Genome Provides Insights Into the Molecular Mechanism of the Biosynthesis of the Medicinal Active Ingredient of Dendrobium.</title>
        <authorList>
            <person name="Xu Q."/>
            <person name="Niu S.-C."/>
            <person name="Li K.-L."/>
            <person name="Zheng P.-J."/>
            <person name="Zhang X.-J."/>
            <person name="Jia Y."/>
            <person name="Liu Y."/>
            <person name="Niu Y.-X."/>
            <person name="Yu L.-H."/>
            <person name="Chen D.-F."/>
            <person name="Zhang G.-Q."/>
        </authorList>
    </citation>
    <scope>NUCLEOTIDE SEQUENCE</scope>
    <source>
        <tissue evidence="1">Leaf</tissue>
    </source>
</reference>
<dbReference type="InterPro" id="IPR036691">
    <property type="entry name" value="Endo/exonu/phosph_ase_sf"/>
</dbReference>
<dbReference type="Gene3D" id="3.60.10.10">
    <property type="entry name" value="Endonuclease/exonuclease/phosphatase"/>
    <property type="match status" value="1"/>
</dbReference>
<dbReference type="SUPFAM" id="SSF56219">
    <property type="entry name" value="DNase I-like"/>
    <property type="match status" value="1"/>
</dbReference>
<sequence length="105" mass="12095">MHNFKCVASFIFACSNRFSRMKLWGHLSNISSLIDLSWLVGGDFNTISSLDDRLGAAIPNALAMEDFKNMILDCNLIYIGYSCSNFMWNCDNLWQRLDRVLFNNQ</sequence>
<evidence type="ECO:0000313" key="2">
    <source>
        <dbReference type="Proteomes" id="UP000829196"/>
    </source>
</evidence>
<dbReference type="AlphaFoldDB" id="A0A8T3C1U7"/>
<dbReference type="OrthoDB" id="1930966at2759"/>
<dbReference type="EMBL" id="JAGYWB010000003">
    <property type="protein sequence ID" value="KAI0527021.1"/>
    <property type="molecule type" value="Genomic_DNA"/>
</dbReference>
<protein>
    <submittedName>
        <fullName evidence="1">Uncharacterized protein</fullName>
    </submittedName>
</protein>
<dbReference type="PANTHER" id="PTHR33710:SF62">
    <property type="entry name" value="DUF4283 DOMAIN PROTEIN"/>
    <property type="match status" value="1"/>
</dbReference>
<evidence type="ECO:0000313" key="1">
    <source>
        <dbReference type="EMBL" id="KAI0527021.1"/>
    </source>
</evidence>
<proteinExistence type="predicted"/>
<organism evidence="1 2">
    <name type="scientific">Dendrobium nobile</name>
    <name type="common">Orchid</name>
    <dbReference type="NCBI Taxonomy" id="94219"/>
    <lineage>
        <taxon>Eukaryota</taxon>
        <taxon>Viridiplantae</taxon>
        <taxon>Streptophyta</taxon>
        <taxon>Embryophyta</taxon>
        <taxon>Tracheophyta</taxon>
        <taxon>Spermatophyta</taxon>
        <taxon>Magnoliopsida</taxon>
        <taxon>Liliopsida</taxon>
        <taxon>Asparagales</taxon>
        <taxon>Orchidaceae</taxon>
        <taxon>Epidendroideae</taxon>
        <taxon>Malaxideae</taxon>
        <taxon>Dendrobiinae</taxon>
        <taxon>Dendrobium</taxon>
    </lineage>
</organism>